<accession>A0A0E4HAI9</accession>
<reference evidence="2" key="1">
    <citation type="submission" date="2015-03" db="EMBL/GenBank/DDBJ databases">
        <authorList>
            <person name="Wibberg D."/>
        </authorList>
    </citation>
    <scope>NUCLEOTIDE SEQUENCE [LARGE SCALE GENOMIC DNA]</scope>
</reference>
<protein>
    <submittedName>
        <fullName evidence="1">Uncharacterized protein</fullName>
    </submittedName>
</protein>
<gene>
    <name evidence="1" type="ORF">PRIO_0648</name>
</gene>
<dbReference type="EMBL" id="LN831776">
    <property type="protein sequence ID" value="CQR52111.1"/>
    <property type="molecule type" value="Genomic_DNA"/>
</dbReference>
<dbReference type="KEGG" id="pri:PRIO_0648"/>
<dbReference type="AlphaFoldDB" id="A0A0E4HAI9"/>
<dbReference type="HOGENOM" id="CLU_2274611_0_0_9"/>
<sequence>MPPFLHAESGLLGERLAAKWSNGRSMRAVCGQCAGSVRSGGSMQGINKLNCWGTEGLVEEEVGRASGKSTLIFRFSGENRVLVGKSTLNFAENCGWTRFWLN</sequence>
<organism evidence="1 2">
    <name type="scientific">Paenibacillus riograndensis SBR5</name>
    <dbReference type="NCBI Taxonomy" id="1073571"/>
    <lineage>
        <taxon>Bacteria</taxon>
        <taxon>Bacillati</taxon>
        <taxon>Bacillota</taxon>
        <taxon>Bacilli</taxon>
        <taxon>Bacillales</taxon>
        <taxon>Paenibacillaceae</taxon>
        <taxon>Paenibacillus</taxon>
        <taxon>Paenibacillus sonchi group</taxon>
    </lineage>
</organism>
<dbReference type="PATRIC" id="fig|1073571.4.peg.673"/>
<name>A0A0E4HAI9_9BACL</name>
<evidence type="ECO:0000313" key="1">
    <source>
        <dbReference type="EMBL" id="CQR52111.1"/>
    </source>
</evidence>
<proteinExistence type="predicted"/>
<evidence type="ECO:0000313" key="2">
    <source>
        <dbReference type="Proteomes" id="UP000033163"/>
    </source>
</evidence>
<dbReference type="Proteomes" id="UP000033163">
    <property type="component" value="Chromosome I"/>
</dbReference>